<protein>
    <submittedName>
        <fullName evidence="5">DNA-binding transcriptional regulator, HxlR family</fullName>
    </submittedName>
</protein>
<dbReference type="RefSeq" id="WP_089833217.1">
    <property type="nucleotide sequence ID" value="NZ_FNBN01000003.1"/>
</dbReference>
<dbReference type="InterPro" id="IPR036390">
    <property type="entry name" value="WH_DNA-bd_sf"/>
</dbReference>
<evidence type="ECO:0000256" key="1">
    <source>
        <dbReference type="ARBA" id="ARBA00023015"/>
    </source>
</evidence>
<sequence>MRDQNFCNSHCPLTRAIGSIGNKWKPLIVHVIRQRTVRFGQIDAFIPTITRKVLTEQLKELEEDGIVNRVAYKELPPRVEYSLTEKGLALLPIVDQIQDWYVKFEIA</sequence>
<evidence type="ECO:0000256" key="3">
    <source>
        <dbReference type="ARBA" id="ARBA00023163"/>
    </source>
</evidence>
<evidence type="ECO:0000259" key="4">
    <source>
        <dbReference type="PROSITE" id="PS51118"/>
    </source>
</evidence>
<dbReference type="PROSITE" id="PS51118">
    <property type="entry name" value="HTH_HXLR"/>
    <property type="match status" value="1"/>
</dbReference>
<dbReference type="Pfam" id="PF01638">
    <property type="entry name" value="HxlR"/>
    <property type="match status" value="1"/>
</dbReference>
<evidence type="ECO:0000313" key="6">
    <source>
        <dbReference type="Proteomes" id="UP000199045"/>
    </source>
</evidence>
<feature type="domain" description="HTH hxlR-type" evidence="4">
    <location>
        <begin position="11"/>
        <end position="107"/>
    </location>
</feature>
<dbReference type="Gene3D" id="1.10.10.10">
    <property type="entry name" value="Winged helix-like DNA-binding domain superfamily/Winged helix DNA-binding domain"/>
    <property type="match status" value="1"/>
</dbReference>
<reference evidence="6" key="1">
    <citation type="submission" date="2016-10" db="EMBL/GenBank/DDBJ databases">
        <authorList>
            <person name="Varghese N."/>
            <person name="Submissions S."/>
        </authorList>
    </citation>
    <scope>NUCLEOTIDE SEQUENCE [LARGE SCALE GENOMIC DNA]</scope>
    <source>
        <strain evidence="6">DSM 527</strain>
    </source>
</reference>
<dbReference type="OrthoDB" id="8231503at2"/>
<evidence type="ECO:0000256" key="2">
    <source>
        <dbReference type="ARBA" id="ARBA00023125"/>
    </source>
</evidence>
<name>A0A1G7RQE9_CHIFI</name>
<dbReference type="Proteomes" id="UP000199045">
    <property type="component" value="Unassembled WGS sequence"/>
</dbReference>
<keyword evidence="2 5" id="KW-0238">DNA-binding</keyword>
<dbReference type="STRING" id="104663.SAMN04488121_103571"/>
<proteinExistence type="predicted"/>
<dbReference type="EMBL" id="FNBN01000003">
    <property type="protein sequence ID" value="SDG13037.1"/>
    <property type="molecule type" value="Genomic_DNA"/>
</dbReference>
<dbReference type="SUPFAM" id="SSF46785">
    <property type="entry name" value="Winged helix' DNA-binding domain"/>
    <property type="match status" value="1"/>
</dbReference>
<dbReference type="GO" id="GO:0003677">
    <property type="term" value="F:DNA binding"/>
    <property type="evidence" value="ECO:0007669"/>
    <property type="project" value="UniProtKB-KW"/>
</dbReference>
<evidence type="ECO:0000313" key="5">
    <source>
        <dbReference type="EMBL" id="SDG13037.1"/>
    </source>
</evidence>
<dbReference type="InterPro" id="IPR002577">
    <property type="entry name" value="HTH_HxlR"/>
</dbReference>
<keyword evidence="3" id="KW-0804">Transcription</keyword>
<keyword evidence="1" id="KW-0805">Transcription regulation</keyword>
<dbReference type="PANTHER" id="PTHR33204">
    <property type="entry name" value="TRANSCRIPTIONAL REGULATOR, MARR FAMILY"/>
    <property type="match status" value="1"/>
</dbReference>
<organism evidence="5 6">
    <name type="scientific">Chitinophaga filiformis</name>
    <name type="common">Myxococcus filiformis</name>
    <name type="synonym">Flexibacter filiformis</name>
    <dbReference type="NCBI Taxonomy" id="104663"/>
    <lineage>
        <taxon>Bacteria</taxon>
        <taxon>Pseudomonadati</taxon>
        <taxon>Bacteroidota</taxon>
        <taxon>Chitinophagia</taxon>
        <taxon>Chitinophagales</taxon>
        <taxon>Chitinophagaceae</taxon>
        <taxon>Chitinophaga</taxon>
    </lineage>
</organism>
<gene>
    <name evidence="5" type="ORF">SAMN04488121_103571</name>
</gene>
<dbReference type="AlphaFoldDB" id="A0A1G7RQE9"/>
<accession>A0A1G7RQE9</accession>
<dbReference type="InterPro" id="IPR036388">
    <property type="entry name" value="WH-like_DNA-bd_sf"/>
</dbReference>